<feature type="transmembrane region" description="Helical" evidence="4">
    <location>
        <begin position="54"/>
        <end position="70"/>
    </location>
</feature>
<proteinExistence type="inferred from homology"/>
<accession>A0ABT0QCP3</accession>
<evidence type="ECO:0000256" key="2">
    <source>
        <dbReference type="ARBA" id="ARBA00022746"/>
    </source>
</evidence>
<evidence type="ECO:0000259" key="5">
    <source>
        <dbReference type="Pfam" id="PF04116"/>
    </source>
</evidence>
<gene>
    <name evidence="6" type="ORF">M3P09_07140</name>
</gene>
<sequence length="149" mass="18289">MQTLLWILVFLSTYCFMEFMAWFTHKYIMHGFLWSLHKDHHKKDHDSWFERNDAFFIFYAIVSITFFLLWKYNGLWIGLPIGIGIFAYGLSYFIVHDIFIHQRFKLFRNANNWYAKGVRRAHKMHHKHIDKEDGECFGMLFVPFKYFKK</sequence>
<dbReference type="InterPro" id="IPR045019">
    <property type="entry name" value="BETA-OHASE-like"/>
</dbReference>
<keyword evidence="3" id="KW-0560">Oxidoreductase</keyword>
<protein>
    <submittedName>
        <fullName evidence="6">Sterol desaturase family protein</fullName>
    </submittedName>
</protein>
<comment type="caution">
    <text evidence="6">The sequence shown here is derived from an EMBL/GenBank/DDBJ whole genome shotgun (WGS) entry which is preliminary data.</text>
</comment>
<comment type="similarity">
    <text evidence="1">Belongs to the sterol desaturase family.</text>
</comment>
<reference evidence="6" key="1">
    <citation type="submission" date="2022-05" db="EMBL/GenBank/DDBJ databases">
        <authorList>
            <person name="Park J.-S."/>
        </authorList>
    </citation>
    <scope>NUCLEOTIDE SEQUENCE</scope>
    <source>
        <strain evidence="6">2012CJ34-3</strain>
    </source>
</reference>
<dbReference type="InterPro" id="IPR006694">
    <property type="entry name" value="Fatty_acid_hydroxylase"/>
</dbReference>
<dbReference type="Pfam" id="PF04116">
    <property type="entry name" value="FA_hydroxylase"/>
    <property type="match status" value="1"/>
</dbReference>
<keyword evidence="4" id="KW-0812">Transmembrane</keyword>
<dbReference type="RefSeq" id="WP_099563608.1">
    <property type="nucleotide sequence ID" value="NZ_JAMFLZ010000002.1"/>
</dbReference>
<feature type="transmembrane region" description="Helical" evidence="4">
    <location>
        <begin position="6"/>
        <end position="33"/>
    </location>
</feature>
<keyword evidence="2" id="KW-0125">Carotenoid biosynthesis</keyword>
<keyword evidence="7" id="KW-1185">Reference proteome</keyword>
<evidence type="ECO:0000313" key="6">
    <source>
        <dbReference type="EMBL" id="MCL6294764.1"/>
    </source>
</evidence>
<feature type="domain" description="Fatty acid hydroxylase" evidence="5">
    <location>
        <begin position="12"/>
        <end position="141"/>
    </location>
</feature>
<dbReference type="EMBL" id="JAMFLZ010000002">
    <property type="protein sequence ID" value="MCL6294764.1"/>
    <property type="molecule type" value="Genomic_DNA"/>
</dbReference>
<evidence type="ECO:0000256" key="3">
    <source>
        <dbReference type="ARBA" id="ARBA00023002"/>
    </source>
</evidence>
<keyword evidence="4" id="KW-0472">Membrane</keyword>
<dbReference type="Proteomes" id="UP001165381">
    <property type="component" value="Unassembled WGS sequence"/>
</dbReference>
<organism evidence="6 7">
    <name type="scientific">Jejuia spongiicola</name>
    <dbReference type="NCBI Taxonomy" id="2942207"/>
    <lineage>
        <taxon>Bacteria</taxon>
        <taxon>Pseudomonadati</taxon>
        <taxon>Bacteroidota</taxon>
        <taxon>Flavobacteriia</taxon>
        <taxon>Flavobacteriales</taxon>
        <taxon>Flavobacteriaceae</taxon>
        <taxon>Jejuia</taxon>
    </lineage>
</organism>
<dbReference type="PANTHER" id="PTHR31899:SF9">
    <property type="entry name" value="BETA-CAROTENE 3-HYDROXYLASE 1, CHLOROPLASTIC"/>
    <property type="match status" value="1"/>
</dbReference>
<dbReference type="PANTHER" id="PTHR31899">
    <property type="entry name" value="BETA-CAROTENE 3-HYDROXYLASE 1, CHLOROPLASTIC"/>
    <property type="match status" value="1"/>
</dbReference>
<evidence type="ECO:0000313" key="7">
    <source>
        <dbReference type="Proteomes" id="UP001165381"/>
    </source>
</evidence>
<keyword evidence="4" id="KW-1133">Transmembrane helix</keyword>
<feature type="transmembrane region" description="Helical" evidence="4">
    <location>
        <begin position="76"/>
        <end position="95"/>
    </location>
</feature>
<name>A0ABT0QCP3_9FLAO</name>
<evidence type="ECO:0000256" key="1">
    <source>
        <dbReference type="ARBA" id="ARBA00009324"/>
    </source>
</evidence>
<evidence type="ECO:0000256" key="4">
    <source>
        <dbReference type="SAM" id="Phobius"/>
    </source>
</evidence>